<dbReference type="InterPro" id="IPR045556">
    <property type="entry name" value="DUF6351"/>
</dbReference>
<dbReference type="EMBL" id="AZHX01000766">
    <property type="protein sequence ID" value="ETX06182.1"/>
    <property type="molecule type" value="Genomic_DNA"/>
</dbReference>
<evidence type="ECO:0000313" key="3">
    <source>
        <dbReference type="Proteomes" id="UP000019140"/>
    </source>
</evidence>
<dbReference type="PATRIC" id="fig|1429439.4.peg.3162"/>
<dbReference type="SUPFAM" id="SSF53474">
    <property type="entry name" value="alpha/beta-Hydrolases"/>
    <property type="match status" value="1"/>
</dbReference>
<organism evidence="2 3">
    <name type="scientific">Candidatus Entotheonella gemina</name>
    <dbReference type="NCBI Taxonomy" id="1429439"/>
    <lineage>
        <taxon>Bacteria</taxon>
        <taxon>Pseudomonadati</taxon>
        <taxon>Nitrospinota/Tectimicrobiota group</taxon>
        <taxon>Candidatus Tectimicrobiota</taxon>
        <taxon>Candidatus Entotheonellia</taxon>
        <taxon>Candidatus Entotheonellales</taxon>
        <taxon>Candidatus Entotheonellaceae</taxon>
        <taxon>Candidatus Entotheonella</taxon>
    </lineage>
</organism>
<feature type="domain" description="DUF6351" evidence="1">
    <location>
        <begin position="51"/>
        <end position="748"/>
    </location>
</feature>
<name>W4M979_9BACT</name>
<proteinExistence type="predicted"/>
<dbReference type="Proteomes" id="UP000019140">
    <property type="component" value="Unassembled WGS sequence"/>
</dbReference>
<gene>
    <name evidence="2" type="ORF">ETSY2_18665</name>
</gene>
<comment type="caution">
    <text evidence="2">The sequence shown here is derived from an EMBL/GenBank/DDBJ whole genome shotgun (WGS) entry which is preliminary data.</text>
</comment>
<keyword evidence="3" id="KW-1185">Reference proteome</keyword>
<dbReference type="AlphaFoldDB" id="W4M979"/>
<evidence type="ECO:0000313" key="2">
    <source>
        <dbReference type="EMBL" id="ETX06182.1"/>
    </source>
</evidence>
<accession>W4M979</accession>
<dbReference type="Pfam" id="PF19878">
    <property type="entry name" value="DUF6351"/>
    <property type="match status" value="1"/>
</dbReference>
<evidence type="ECO:0000259" key="1">
    <source>
        <dbReference type="Pfam" id="PF19878"/>
    </source>
</evidence>
<sequence length="769" mass="83839">MKTRTCQTRRYLYPLCVAHIELLLCGLIVLCSFVCPAAQAGQSDNPRATLRLLSAQAHLVSGGGGVLVQVEVTPETPLDRVQVTLNGEDVTGLFRPVSSALEATDHILRGLVPAPELGDHVLAVAVLDANQEPIENTGTELTLTNWPISGPLISGPHEAPFFCQTETFQIGPDLGPLGEPLDDNCFVQTRVDFVYRSTDGDFKALSTPSERPGDLQETTTSTGERVPYIVRLETGMVNRAIYQTAVLATSPDAAPDPWRSAPGWNGRLVYKFGGGCRQGWYRQGGNIARVLDHIMLARGFATASASLNVFGNNCNTLLAAETMMMVKERFIERHGAPQHTIGWGCSGGSYQAHFIADNYPGLLDGIIPQCSFPEVAFATAHTVSDAWLLENYFDNRADVRWSSESQLAVTGFGTLGHLLVQSEGAARIDPLPNRPERPSAEFSSVVPVRMRYHPERNPTGARATIYDHTAAVYGRQADTGFARRPLDNVGIQYGLKALNAGEISKAQFLDLNERIGGFDIDANITDDRTLADLDATRRAYESGQLLSGGGGLASVPILDMDALYTDLDAEGDLHLKFHHFSTRERLRLANGRSDNHVMWSGAGRGTSDPSATSRLNRMLRRGLRLMDEWLTRIASDTSDADVADKVAQNKPDELVDGCWTPGSDPDFIEEPQVFGGVGTSACNDLYPAFSSPRMVAGGPLANDIVKCQLKPIDFDDYAVRFNSGQRRRLRQIFPDGVCDWDQPGVEQGPLRGLWLSFGPSPVNRVDEVD</sequence>
<reference evidence="2 3" key="1">
    <citation type="journal article" date="2014" name="Nature">
        <title>An environmental bacterial taxon with a large and distinct metabolic repertoire.</title>
        <authorList>
            <person name="Wilson M.C."/>
            <person name="Mori T."/>
            <person name="Ruckert C."/>
            <person name="Uria A.R."/>
            <person name="Helf M.J."/>
            <person name="Takada K."/>
            <person name="Gernert C."/>
            <person name="Steffens U.A."/>
            <person name="Heycke N."/>
            <person name="Schmitt S."/>
            <person name="Rinke C."/>
            <person name="Helfrich E.J."/>
            <person name="Brachmann A.O."/>
            <person name="Gurgui C."/>
            <person name="Wakimoto T."/>
            <person name="Kracht M."/>
            <person name="Crusemann M."/>
            <person name="Hentschel U."/>
            <person name="Abe I."/>
            <person name="Matsunaga S."/>
            <person name="Kalinowski J."/>
            <person name="Takeyama H."/>
            <person name="Piel J."/>
        </authorList>
    </citation>
    <scope>NUCLEOTIDE SEQUENCE [LARGE SCALE GENOMIC DNA]</scope>
    <source>
        <strain evidence="3">TSY2</strain>
    </source>
</reference>
<dbReference type="InterPro" id="IPR029058">
    <property type="entry name" value="AB_hydrolase_fold"/>
</dbReference>
<protein>
    <recommendedName>
        <fullName evidence="1">DUF6351 domain-containing protein</fullName>
    </recommendedName>
</protein>
<dbReference type="HOGENOM" id="CLU_014414_0_0_7"/>